<dbReference type="EMBL" id="JBHFQA010000003">
    <property type="protein sequence ID" value="KAL2101278.1"/>
    <property type="molecule type" value="Genomic_DNA"/>
</dbReference>
<evidence type="ECO:0000256" key="4">
    <source>
        <dbReference type="ARBA" id="ARBA00022525"/>
    </source>
</evidence>
<evidence type="ECO:0000256" key="3">
    <source>
        <dbReference type="ARBA" id="ARBA00022514"/>
    </source>
</evidence>
<proteinExistence type="inferred from homology"/>
<keyword evidence="12" id="KW-1185">Reference proteome</keyword>
<reference evidence="11 12" key="1">
    <citation type="submission" date="2024-09" db="EMBL/GenBank/DDBJ databases">
        <title>A chromosome-level genome assembly of Gray's grenadier anchovy, Coilia grayii.</title>
        <authorList>
            <person name="Fu Z."/>
        </authorList>
    </citation>
    <scope>NUCLEOTIDE SEQUENCE [LARGE SCALE GENOMIC DNA]</scope>
    <source>
        <strain evidence="11">G4</strain>
        <tissue evidence="11">Muscle</tissue>
    </source>
</reference>
<comment type="similarity">
    <text evidence="2 9">Belongs to the intercrine beta (chemokine CC) family.</text>
</comment>
<dbReference type="Gene3D" id="2.40.50.40">
    <property type="match status" value="1"/>
</dbReference>
<evidence type="ECO:0000256" key="7">
    <source>
        <dbReference type="ARBA" id="ARBA00044740"/>
    </source>
</evidence>
<evidence type="ECO:0000256" key="5">
    <source>
        <dbReference type="ARBA" id="ARBA00022729"/>
    </source>
</evidence>
<sequence>MKVGCVVAVALLVLAFCPQAQSQSFTLPTECCFGYSTKQIPANKIKDYKITHPNCRKKAVLLITLNNSKVCANPEAKHTKDIMDKMDKKALLGTPTPTNVTDVTYSTSS</sequence>
<dbReference type="GO" id="GO:0005615">
    <property type="term" value="C:extracellular space"/>
    <property type="evidence" value="ECO:0007669"/>
    <property type="project" value="UniProtKB-KW"/>
</dbReference>
<evidence type="ECO:0000256" key="8">
    <source>
        <dbReference type="ARBA" id="ARBA00046726"/>
    </source>
</evidence>
<feature type="domain" description="Chemokine interleukin-8-like" evidence="10">
    <location>
        <begin position="28"/>
        <end position="86"/>
    </location>
</feature>
<evidence type="ECO:0000256" key="6">
    <source>
        <dbReference type="ARBA" id="ARBA00023157"/>
    </source>
</evidence>
<comment type="caution">
    <text evidence="11">The sequence shown here is derived from an EMBL/GenBank/DDBJ whole genome shotgun (WGS) entry which is preliminary data.</text>
</comment>
<dbReference type="PANTHER" id="PTHR12015:SF183">
    <property type="entry name" value="C-C MOTIF CHEMOKINE 3"/>
    <property type="match status" value="1"/>
</dbReference>
<dbReference type="InterPro" id="IPR001811">
    <property type="entry name" value="Chemokine_IL8-like_dom"/>
</dbReference>
<evidence type="ECO:0000313" key="11">
    <source>
        <dbReference type="EMBL" id="KAL2101278.1"/>
    </source>
</evidence>
<dbReference type="InterPro" id="IPR000827">
    <property type="entry name" value="Chemokine_CC_CS"/>
</dbReference>
<keyword evidence="5 9" id="KW-0732">Signal</keyword>
<organism evidence="11 12">
    <name type="scientific">Coilia grayii</name>
    <name type="common">Gray's grenadier anchovy</name>
    <dbReference type="NCBI Taxonomy" id="363190"/>
    <lineage>
        <taxon>Eukaryota</taxon>
        <taxon>Metazoa</taxon>
        <taxon>Chordata</taxon>
        <taxon>Craniata</taxon>
        <taxon>Vertebrata</taxon>
        <taxon>Euteleostomi</taxon>
        <taxon>Actinopterygii</taxon>
        <taxon>Neopterygii</taxon>
        <taxon>Teleostei</taxon>
        <taxon>Clupei</taxon>
        <taxon>Clupeiformes</taxon>
        <taxon>Clupeoidei</taxon>
        <taxon>Engraulidae</taxon>
        <taxon>Coilinae</taxon>
        <taxon>Coilia</taxon>
    </lineage>
</organism>
<dbReference type="PANTHER" id="PTHR12015">
    <property type="entry name" value="SMALL INDUCIBLE CYTOKINE A"/>
    <property type="match status" value="1"/>
</dbReference>
<dbReference type="GO" id="GO:0006935">
    <property type="term" value="P:chemotaxis"/>
    <property type="evidence" value="ECO:0007669"/>
    <property type="project" value="UniProtKB-KW"/>
</dbReference>
<dbReference type="PROSITE" id="PS00472">
    <property type="entry name" value="SMALL_CYTOKINES_CC"/>
    <property type="match status" value="1"/>
</dbReference>
<evidence type="ECO:0000256" key="9">
    <source>
        <dbReference type="RuleBase" id="RU361150"/>
    </source>
</evidence>
<accession>A0ABD1KQ54</accession>
<name>A0ABD1KQ54_9TELE</name>
<evidence type="ECO:0000256" key="2">
    <source>
        <dbReference type="ARBA" id="ARBA00010868"/>
    </source>
</evidence>
<evidence type="ECO:0000259" key="10">
    <source>
        <dbReference type="SMART" id="SM00199"/>
    </source>
</evidence>
<dbReference type="AlphaFoldDB" id="A0ABD1KQ54"/>
<keyword evidence="9" id="KW-0145">Chemotaxis</keyword>
<dbReference type="GO" id="GO:0005125">
    <property type="term" value="F:cytokine activity"/>
    <property type="evidence" value="ECO:0007669"/>
    <property type="project" value="UniProtKB-KW"/>
</dbReference>
<gene>
    <name evidence="11" type="ORF">ACEWY4_003039</name>
</gene>
<dbReference type="FunFam" id="2.40.50.40:FF:000002">
    <property type="entry name" value="C-C motif chemokine"/>
    <property type="match status" value="1"/>
</dbReference>
<dbReference type="SMART" id="SM00199">
    <property type="entry name" value="SCY"/>
    <property type="match status" value="1"/>
</dbReference>
<protein>
    <recommendedName>
        <fullName evidence="9">C-C motif chemokine</fullName>
    </recommendedName>
</protein>
<keyword evidence="4 9" id="KW-0964">Secreted</keyword>
<comment type="function">
    <text evidence="7">Monokine with inflammatory and chemokinetic properties. Binds to CCR1, CCR4 and CCR5. One of the major HIV-suppressive factors produced by CD8+ T-cells. Recombinant MIP-1-alpha induces a dose-dependent inhibition of different strains of HIV-1, HIV-2, and simian immunodeficiency virus (SIV).</text>
</comment>
<comment type="subunit">
    <text evidence="8">Self-associates. Also heterodimer of MIP-1-alpha(4-69) and MIP-1-beta(3-69). Interacts with CCR1.</text>
</comment>
<dbReference type="InterPro" id="IPR039809">
    <property type="entry name" value="Chemokine_b/g/d"/>
</dbReference>
<evidence type="ECO:0000313" key="12">
    <source>
        <dbReference type="Proteomes" id="UP001591681"/>
    </source>
</evidence>
<dbReference type="SUPFAM" id="SSF54117">
    <property type="entry name" value="Interleukin 8-like chemokines"/>
    <property type="match status" value="1"/>
</dbReference>
<feature type="chain" id="PRO_5044533227" description="C-C motif chemokine" evidence="9">
    <location>
        <begin position="23"/>
        <end position="109"/>
    </location>
</feature>
<dbReference type="Proteomes" id="UP001591681">
    <property type="component" value="Unassembled WGS sequence"/>
</dbReference>
<dbReference type="Pfam" id="PF00048">
    <property type="entry name" value="IL8"/>
    <property type="match status" value="1"/>
</dbReference>
<comment type="subcellular location">
    <subcellularLocation>
        <location evidence="1 9">Secreted</location>
    </subcellularLocation>
</comment>
<dbReference type="CDD" id="cd00272">
    <property type="entry name" value="Chemokine_CC"/>
    <property type="match status" value="1"/>
</dbReference>
<feature type="signal peptide" evidence="9">
    <location>
        <begin position="1"/>
        <end position="22"/>
    </location>
</feature>
<keyword evidence="6" id="KW-1015">Disulfide bond</keyword>
<dbReference type="InterPro" id="IPR036048">
    <property type="entry name" value="Interleukin_8-like_sf"/>
</dbReference>
<keyword evidence="3 9" id="KW-0202">Cytokine</keyword>
<evidence type="ECO:0000256" key="1">
    <source>
        <dbReference type="ARBA" id="ARBA00004613"/>
    </source>
</evidence>